<evidence type="ECO:0000313" key="1">
    <source>
        <dbReference type="EMBL" id="SCW38510.1"/>
    </source>
</evidence>
<evidence type="ECO:0000313" key="2">
    <source>
        <dbReference type="Proteomes" id="UP000242418"/>
    </source>
</evidence>
<reference evidence="1 2" key="1">
    <citation type="submission" date="2016-10" db="EMBL/GenBank/DDBJ databases">
        <authorList>
            <person name="Varghese N."/>
            <person name="Submissions S."/>
        </authorList>
    </citation>
    <scope>NUCLEOTIDE SEQUENCE [LARGE SCALE GENOMIC DNA]</scope>
    <source>
        <strain evidence="1 2">DSM 17833</strain>
    </source>
</reference>
<dbReference type="GO" id="GO:0006402">
    <property type="term" value="P:mRNA catabolic process"/>
    <property type="evidence" value="ECO:0007669"/>
    <property type="project" value="InterPro"/>
</dbReference>
<comment type="caution">
    <text evidence="1">The sequence shown here is derived from an EMBL/GenBank/DDBJ whole genome shotgun (WGS) entry which is preliminary data.</text>
</comment>
<keyword evidence="2" id="KW-1185">Reference proteome</keyword>
<sequence>MGLIISRRIGEEFVLFPAPGLDPTDLAEQLAEGITIRINNAIPGKAWIDIDAPRDINILRTELLTREPS</sequence>
<accession>A0AB37Z3K6</accession>
<protein>
    <submittedName>
        <fullName evidence="1">Carbon storage regulator, CsrA</fullName>
    </submittedName>
</protein>
<dbReference type="AlphaFoldDB" id="A0AB37Z3K6"/>
<dbReference type="Gene3D" id="2.60.40.4380">
    <property type="entry name" value="Translational regulator CsrA"/>
    <property type="match status" value="1"/>
</dbReference>
<dbReference type="RefSeq" id="WP_090248666.1">
    <property type="nucleotide sequence ID" value="NZ_FMTL01000001.1"/>
</dbReference>
<gene>
    <name evidence="1" type="ORF">SAMN05216370_0854</name>
</gene>
<dbReference type="EMBL" id="FMTL01000001">
    <property type="protein sequence ID" value="SCW38510.1"/>
    <property type="molecule type" value="Genomic_DNA"/>
</dbReference>
<dbReference type="Proteomes" id="UP000242418">
    <property type="component" value="Unassembled WGS sequence"/>
</dbReference>
<proteinExistence type="predicted"/>
<dbReference type="SUPFAM" id="SSF117130">
    <property type="entry name" value="CsrA-like"/>
    <property type="match status" value="1"/>
</dbReference>
<organism evidence="1 2">
    <name type="scientific">Pseudomonas peli</name>
    <dbReference type="NCBI Taxonomy" id="592361"/>
    <lineage>
        <taxon>Bacteria</taxon>
        <taxon>Pseudomonadati</taxon>
        <taxon>Pseudomonadota</taxon>
        <taxon>Gammaproteobacteria</taxon>
        <taxon>Pseudomonadales</taxon>
        <taxon>Pseudomonadaceae</taxon>
        <taxon>Pseudomonas</taxon>
    </lineage>
</organism>
<name>A0AB37Z3K6_9PSED</name>
<dbReference type="InterPro" id="IPR036107">
    <property type="entry name" value="CsrA_sf"/>
</dbReference>
<dbReference type="GO" id="GO:0006109">
    <property type="term" value="P:regulation of carbohydrate metabolic process"/>
    <property type="evidence" value="ECO:0007669"/>
    <property type="project" value="InterPro"/>
</dbReference>
<dbReference type="GO" id="GO:0003723">
    <property type="term" value="F:RNA binding"/>
    <property type="evidence" value="ECO:0007669"/>
    <property type="project" value="InterPro"/>
</dbReference>